<name>A0ABR2MYM4_9ASPA</name>
<feature type="domain" description="EamA" evidence="8">
    <location>
        <begin position="18"/>
        <end position="152"/>
    </location>
</feature>
<feature type="transmembrane region" description="Helical" evidence="6">
    <location>
        <begin position="18"/>
        <end position="37"/>
    </location>
</feature>
<keyword evidence="4 6" id="KW-1133">Transmembrane helix</keyword>
<comment type="similarity">
    <text evidence="2 6">Belongs to the drug/metabolite transporter (DMT) superfamily. Plant drug/metabolite exporter (P-DME) (TC 2.A.7.4) family.</text>
</comment>
<feature type="transmembrane region" description="Helical" evidence="6">
    <location>
        <begin position="287"/>
        <end position="307"/>
    </location>
</feature>
<feature type="transmembrane region" description="Helical" evidence="6">
    <location>
        <begin position="105"/>
        <end position="128"/>
    </location>
</feature>
<evidence type="ECO:0000256" key="4">
    <source>
        <dbReference type="ARBA" id="ARBA00022989"/>
    </source>
</evidence>
<keyword evidence="10" id="KW-1185">Reference proteome</keyword>
<feature type="region of interest" description="Disordered" evidence="7">
    <location>
        <begin position="344"/>
        <end position="384"/>
    </location>
</feature>
<keyword evidence="5 6" id="KW-0472">Membrane</keyword>
<protein>
    <recommendedName>
        <fullName evidence="6">WAT1-related protein</fullName>
    </recommendedName>
</protein>
<feature type="transmembrane region" description="Helical" evidence="6">
    <location>
        <begin position="140"/>
        <end position="160"/>
    </location>
</feature>
<dbReference type="EMBL" id="JBBWWR010000003">
    <property type="protein sequence ID" value="KAK8969300.1"/>
    <property type="molecule type" value="Genomic_DNA"/>
</dbReference>
<dbReference type="Proteomes" id="UP001412067">
    <property type="component" value="Unassembled WGS sequence"/>
</dbReference>
<dbReference type="InterPro" id="IPR030184">
    <property type="entry name" value="WAT1-related"/>
</dbReference>
<dbReference type="InterPro" id="IPR037185">
    <property type="entry name" value="EmrE-like"/>
</dbReference>
<feature type="transmembrane region" description="Helical" evidence="6">
    <location>
        <begin position="75"/>
        <end position="93"/>
    </location>
</feature>
<dbReference type="InterPro" id="IPR000620">
    <property type="entry name" value="EamA_dom"/>
</dbReference>
<comment type="caution">
    <text evidence="9">The sequence shown here is derived from an EMBL/GenBank/DDBJ whole genome shotgun (WGS) entry which is preliminary data.</text>
</comment>
<reference evidence="9 10" key="1">
    <citation type="journal article" date="2022" name="Nat. Plants">
        <title>Genomes of leafy and leafless Platanthera orchids illuminate the evolution of mycoheterotrophy.</title>
        <authorList>
            <person name="Li M.H."/>
            <person name="Liu K.W."/>
            <person name="Li Z."/>
            <person name="Lu H.C."/>
            <person name="Ye Q.L."/>
            <person name="Zhang D."/>
            <person name="Wang J.Y."/>
            <person name="Li Y.F."/>
            <person name="Zhong Z.M."/>
            <person name="Liu X."/>
            <person name="Yu X."/>
            <person name="Liu D.K."/>
            <person name="Tu X.D."/>
            <person name="Liu B."/>
            <person name="Hao Y."/>
            <person name="Liao X.Y."/>
            <person name="Jiang Y.T."/>
            <person name="Sun W.H."/>
            <person name="Chen J."/>
            <person name="Chen Y.Q."/>
            <person name="Ai Y."/>
            <person name="Zhai J.W."/>
            <person name="Wu S.S."/>
            <person name="Zhou Z."/>
            <person name="Hsiao Y.Y."/>
            <person name="Wu W.L."/>
            <person name="Chen Y.Y."/>
            <person name="Lin Y.F."/>
            <person name="Hsu J.L."/>
            <person name="Li C.Y."/>
            <person name="Wang Z.W."/>
            <person name="Zhao X."/>
            <person name="Zhong W.Y."/>
            <person name="Ma X.K."/>
            <person name="Ma L."/>
            <person name="Huang J."/>
            <person name="Chen G.Z."/>
            <person name="Huang M.Z."/>
            <person name="Huang L."/>
            <person name="Peng D.H."/>
            <person name="Luo Y.B."/>
            <person name="Zou S.Q."/>
            <person name="Chen S.P."/>
            <person name="Lan S."/>
            <person name="Tsai W.C."/>
            <person name="Van de Peer Y."/>
            <person name="Liu Z.J."/>
        </authorList>
    </citation>
    <scope>NUCLEOTIDE SEQUENCE [LARGE SCALE GENOMIC DNA]</scope>
    <source>
        <strain evidence="9">Lor288</strain>
    </source>
</reference>
<organism evidence="9 10">
    <name type="scientific">Platanthera guangdongensis</name>
    <dbReference type="NCBI Taxonomy" id="2320717"/>
    <lineage>
        <taxon>Eukaryota</taxon>
        <taxon>Viridiplantae</taxon>
        <taxon>Streptophyta</taxon>
        <taxon>Embryophyta</taxon>
        <taxon>Tracheophyta</taxon>
        <taxon>Spermatophyta</taxon>
        <taxon>Magnoliopsida</taxon>
        <taxon>Liliopsida</taxon>
        <taxon>Asparagales</taxon>
        <taxon>Orchidaceae</taxon>
        <taxon>Orchidoideae</taxon>
        <taxon>Orchideae</taxon>
        <taxon>Orchidinae</taxon>
        <taxon>Platanthera</taxon>
    </lineage>
</organism>
<evidence type="ECO:0000256" key="2">
    <source>
        <dbReference type="ARBA" id="ARBA00007635"/>
    </source>
</evidence>
<comment type="subcellular location">
    <subcellularLocation>
        <location evidence="1 6">Membrane</location>
        <topology evidence="1 6">Multi-pass membrane protein</topology>
    </subcellularLocation>
</comment>
<proteinExistence type="inferred from homology"/>
<dbReference type="Pfam" id="PF00892">
    <property type="entry name" value="EamA"/>
    <property type="match status" value="2"/>
</dbReference>
<evidence type="ECO:0000313" key="10">
    <source>
        <dbReference type="Proteomes" id="UP001412067"/>
    </source>
</evidence>
<keyword evidence="3 6" id="KW-0812">Transmembrane</keyword>
<evidence type="ECO:0000256" key="7">
    <source>
        <dbReference type="SAM" id="MobiDB-lite"/>
    </source>
</evidence>
<evidence type="ECO:0000256" key="3">
    <source>
        <dbReference type="ARBA" id="ARBA00022692"/>
    </source>
</evidence>
<evidence type="ECO:0000256" key="6">
    <source>
        <dbReference type="RuleBase" id="RU363077"/>
    </source>
</evidence>
<evidence type="ECO:0000313" key="9">
    <source>
        <dbReference type="EMBL" id="KAK8969300.1"/>
    </source>
</evidence>
<evidence type="ECO:0000256" key="1">
    <source>
        <dbReference type="ARBA" id="ARBA00004141"/>
    </source>
</evidence>
<dbReference type="PANTHER" id="PTHR31218">
    <property type="entry name" value="WAT1-RELATED PROTEIN"/>
    <property type="match status" value="1"/>
</dbReference>
<evidence type="ECO:0000256" key="5">
    <source>
        <dbReference type="ARBA" id="ARBA00023136"/>
    </source>
</evidence>
<feature type="transmembrane region" description="Helical" evidence="6">
    <location>
        <begin position="259"/>
        <end position="280"/>
    </location>
</feature>
<feature type="transmembrane region" description="Helical" evidence="6">
    <location>
        <begin position="313"/>
        <end position="331"/>
    </location>
</feature>
<dbReference type="SUPFAM" id="SSF103481">
    <property type="entry name" value="Multidrug resistance efflux transporter EmrE"/>
    <property type="match status" value="2"/>
</dbReference>
<accession>A0ABR2MYM4</accession>
<feature type="transmembrane region" description="Helical" evidence="6">
    <location>
        <begin position="222"/>
        <end position="243"/>
    </location>
</feature>
<feature type="compositionally biased region" description="Polar residues" evidence="7">
    <location>
        <begin position="359"/>
        <end position="370"/>
    </location>
</feature>
<evidence type="ECO:0000259" key="8">
    <source>
        <dbReference type="Pfam" id="PF00892"/>
    </source>
</evidence>
<feature type="transmembrane region" description="Helical" evidence="6">
    <location>
        <begin position="49"/>
        <end position="68"/>
    </location>
</feature>
<sequence length="384" mass="42053">MDAKTSGIKRILKIVKPYVAMVLLQFSFAVMYVTLLATLKKGMNQSVMFVYRNVIAATVIAPFALWFEREGRPKVTPLIFIKVMGLAILQPVLDQNFYFMGAQRTSAGFASALENINPAITFVICLLLRVEKLNIRQRHGLVKVIGALLAVSGAILMILYKGPFVTFFWTKGRENHGSSTADASSSGLRWLKGTLMVLVSCFSWSSFLILQTNTLKSYPAKLSLTVMISFIGAIINAVIAVVVNRGSYQAWILGWDMRIFAVVYSGVICTGVMYYVLAMVMKEKGPVFASAFNPLTMVMTAILSSIVLAERTALGTIIGAVIVITGLYSILWGKSKEYKAMAPEKERDVEADELPVVSPVTNSEAASTLRPQPPAPPLSTVDIQ</sequence>
<feature type="transmembrane region" description="Helical" evidence="6">
    <location>
        <begin position="190"/>
        <end position="210"/>
    </location>
</feature>
<gene>
    <name evidence="9" type="ORF">KSP40_PGU005320</name>
</gene>
<feature type="domain" description="EamA" evidence="8">
    <location>
        <begin position="192"/>
        <end position="331"/>
    </location>
</feature>